<evidence type="ECO:0000256" key="2">
    <source>
        <dbReference type="PROSITE-ProRule" id="PRU00284"/>
    </source>
</evidence>
<evidence type="ECO:0000256" key="1">
    <source>
        <dbReference type="ARBA" id="ARBA00023224"/>
    </source>
</evidence>
<evidence type="ECO:0000313" key="4">
    <source>
        <dbReference type="EMBL" id="QDH21465.1"/>
    </source>
</evidence>
<dbReference type="PANTHER" id="PTHR32089">
    <property type="entry name" value="METHYL-ACCEPTING CHEMOTAXIS PROTEIN MCPB"/>
    <property type="match status" value="1"/>
</dbReference>
<dbReference type="OrthoDB" id="9807021at2"/>
<evidence type="ECO:0000313" key="5">
    <source>
        <dbReference type="Proteomes" id="UP000316968"/>
    </source>
</evidence>
<gene>
    <name evidence="4" type="ORF">FFV09_11815</name>
</gene>
<dbReference type="KEGG" id="saca:FFV09_11815"/>
<evidence type="ECO:0000259" key="3">
    <source>
        <dbReference type="PROSITE" id="PS50111"/>
    </source>
</evidence>
<dbReference type="SMART" id="SM00283">
    <property type="entry name" value="MA"/>
    <property type="match status" value="1"/>
</dbReference>
<dbReference type="RefSeq" id="WP_141448010.1">
    <property type="nucleotide sequence ID" value="NZ_CP041217.1"/>
</dbReference>
<dbReference type="GO" id="GO:0016020">
    <property type="term" value="C:membrane"/>
    <property type="evidence" value="ECO:0007669"/>
    <property type="project" value="InterPro"/>
</dbReference>
<protein>
    <submittedName>
        <fullName evidence="4">Chemotaxis protein</fullName>
    </submittedName>
</protein>
<sequence>MTKGIDSLDTLAAVIPLLKAALPVEVSIALCDNEQFTAYWPGAHIDLKIQPGQLLQQQEPLMQAIRDDRPLRAEVPAEFYGFAFTGTATPVKDASGRIIGGIAVQVRRHSELIEIADRIAGALGQANERIAQIAEGSGNLAEVSHELLDLSREAEQNAHGADGVVRMIKEVADQTHMLGINAAIEAAHAGDKGAGFGIVASEIRKLSGQTVTSTNSIRDTLGTFKKLTAQMSGSVERIAGTGQDQAQSTEQLSAMIEEIREMALKLNDFAKQL</sequence>
<dbReference type="EMBL" id="CP041217">
    <property type="protein sequence ID" value="QDH21465.1"/>
    <property type="molecule type" value="Genomic_DNA"/>
</dbReference>
<dbReference type="SUPFAM" id="SSF58104">
    <property type="entry name" value="Methyl-accepting chemotaxis protein (MCP) signaling domain"/>
    <property type="match status" value="1"/>
</dbReference>
<organism evidence="4 5">
    <name type="scientific">Saccharibacillus brassicae</name>
    <dbReference type="NCBI Taxonomy" id="2583377"/>
    <lineage>
        <taxon>Bacteria</taxon>
        <taxon>Bacillati</taxon>
        <taxon>Bacillota</taxon>
        <taxon>Bacilli</taxon>
        <taxon>Bacillales</taxon>
        <taxon>Paenibacillaceae</taxon>
        <taxon>Saccharibacillus</taxon>
    </lineage>
</organism>
<keyword evidence="1 2" id="KW-0807">Transducer</keyword>
<proteinExistence type="predicted"/>
<feature type="domain" description="Methyl-accepting transducer" evidence="3">
    <location>
        <begin position="114"/>
        <end position="273"/>
    </location>
</feature>
<accession>A0A4Y6UZN3</accession>
<dbReference type="InterPro" id="IPR004089">
    <property type="entry name" value="MCPsignal_dom"/>
</dbReference>
<name>A0A4Y6UZN3_SACBS</name>
<reference evidence="4 5" key="1">
    <citation type="submission" date="2019-06" db="EMBL/GenBank/DDBJ databases">
        <title>Saccharibacillus brassicae sp. nov., an endophytic bacterium isolated from Chinese cabbage seeds (Brassica pekinensis).</title>
        <authorList>
            <person name="Jiang L."/>
            <person name="Lee J."/>
            <person name="Kim S.W."/>
        </authorList>
    </citation>
    <scope>NUCLEOTIDE SEQUENCE [LARGE SCALE GENOMIC DNA]</scope>
    <source>
        <strain evidence="5">KCTC 43072 / ATSA2</strain>
    </source>
</reference>
<dbReference type="PROSITE" id="PS50111">
    <property type="entry name" value="CHEMOTAXIS_TRANSDUC_2"/>
    <property type="match status" value="1"/>
</dbReference>
<dbReference type="Proteomes" id="UP000316968">
    <property type="component" value="Chromosome"/>
</dbReference>
<keyword evidence="5" id="KW-1185">Reference proteome</keyword>
<dbReference type="PANTHER" id="PTHR32089:SF112">
    <property type="entry name" value="LYSOZYME-LIKE PROTEIN-RELATED"/>
    <property type="match status" value="1"/>
</dbReference>
<dbReference type="Pfam" id="PF00015">
    <property type="entry name" value="MCPsignal"/>
    <property type="match status" value="1"/>
</dbReference>
<dbReference type="GO" id="GO:0007165">
    <property type="term" value="P:signal transduction"/>
    <property type="evidence" value="ECO:0007669"/>
    <property type="project" value="UniProtKB-KW"/>
</dbReference>
<dbReference type="Gene3D" id="1.10.287.950">
    <property type="entry name" value="Methyl-accepting chemotaxis protein"/>
    <property type="match status" value="1"/>
</dbReference>
<dbReference type="AlphaFoldDB" id="A0A4Y6UZN3"/>